<proteinExistence type="predicted"/>
<dbReference type="PANTHER" id="PTHR19346:SF4">
    <property type="entry name" value="SUGAR PHOSPHATE TRANSPORTER DOMAIN-CONTAINING PROTEIN"/>
    <property type="match status" value="1"/>
</dbReference>
<feature type="region of interest" description="Disordered" evidence="1">
    <location>
        <begin position="550"/>
        <end position="569"/>
    </location>
</feature>
<evidence type="ECO:0000313" key="4">
    <source>
        <dbReference type="EMBL" id="KAK5697307.1"/>
    </source>
</evidence>
<accession>A0AAN7W4V0</accession>
<reference evidence="4" key="1">
    <citation type="submission" date="2023-08" db="EMBL/GenBank/DDBJ databases">
        <title>Black Yeasts Isolated from many extreme environments.</title>
        <authorList>
            <person name="Coleine C."/>
            <person name="Stajich J.E."/>
            <person name="Selbmann L."/>
        </authorList>
    </citation>
    <scope>NUCLEOTIDE SEQUENCE</scope>
    <source>
        <strain evidence="4">CCFEE 5810</strain>
    </source>
</reference>
<feature type="transmembrane region" description="Helical" evidence="2">
    <location>
        <begin position="289"/>
        <end position="313"/>
    </location>
</feature>
<feature type="transmembrane region" description="Helical" evidence="2">
    <location>
        <begin position="87"/>
        <end position="105"/>
    </location>
</feature>
<keyword evidence="2" id="KW-0472">Membrane</keyword>
<feature type="transmembrane region" description="Helical" evidence="2">
    <location>
        <begin position="50"/>
        <end position="67"/>
    </location>
</feature>
<feature type="transmembrane region" description="Helical" evidence="2">
    <location>
        <begin position="155"/>
        <end position="178"/>
    </location>
</feature>
<sequence length="569" mass="63055">MALLQQSQPFLEPGRDSFDVELSDFDGRHDDRTPDNHYSNPKPAAQAKNSPWLIAAALAITVLGFVINTESTEYFETELGWRKPFATLYLTHTSLALPWLCYTLYSRFSQRGVTYRAWVRDYNNSLREAISTIDAYTTDGPWMVYKFKGRVGGPLDFLLTTMAVLTVVLTMSGASWFVALAWTTPADLTAIYNCSTFFAAAFSVPLLKERLGKYSIVAVALSIVGTFVIAYGDTTAVHDPGDKVGTSRLFGNIIASVGALAFGLYEVLFKKWACSSQPMGPKQSLPLTLTASALTGFYTLSVGWVVLILLHIFGIETMVWPSGEVWLYIIIAVLSGSTDSKHVTIDEFERTPRQLAHLGAFVGKRANSKRQRALSPLVTKDLRPLQLLTKQQQTGHDLKGRLYNMSSIPAATHSLSNRTAMSDKRRVQLAQDGETLLEYIKSSIQEPEGDDIQPSLVKALRDPAFAALTQEDRCAAIECAIGELKQARIEWCDVQNVPSDDWAARSMSKEEDEVVSKAQELLMKGTMDWATFKGMVLRLVEARVKPKEEEKVVFEGRDGGGRGEESSRS</sequence>
<keyword evidence="2" id="KW-0812">Transmembrane</keyword>
<dbReference type="AlphaFoldDB" id="A0AAN7W4V0"/>
<feature type="domain" description="EamA" evidence="3">
    <location>
        <begin position="159"/>
        <end position="230"/>
    </location>
</feature>
<feature type="transmembrane region" description="Helical" evidence="2">
    <location>
        <begin position="249"/>
        <end position="268"/>
    </location>
</feature>
<protein>
    <recommendedName>
        <fullName evidence="3">EamA domain-containing protein</fullName>
    </recommendedName>
</protein>
<dbReference type="SUPFAM" id="SSF103481">
    <property type="entry name" value="Multidrug resistance efflux transporter EmrE"/>
    <property type="match status" value="1"/>
</dbReference>
<dbReference type="InterPro" id="IPR026505">
    <property type="entry name" value="Solute_c_fam_35_mem_F3/F4"/>
</dbReference>
<dbReference type="EMBL" id="JAVRQU010000011">
    <property type="protein sequence ID" value="KAK5697307.1"/>
    <property type="molecule type" value="Genomic_DNA"/>
</dbReference>
<dbReference type="Pfam" id="PF00892">
    <property type="entry name" value="EamA"/>
    <property type="match status" value="1"/>
</dbReference>
<comment type="caution">
    <text evidence="4">The sequence shown here is derived from an EMBL/GenBank/DDBJ whole genome shotgun (WGS) entry which is preliminary data.</text>
</comment>
<feature type="transmembrane region" description="Helical" evidence="2">
    <location>
        <begin position="190"/>
        <end position="207"/>
    </location>
</feature>
<dbReference type="Proteomes" id="UP001310594">
    <property type="component" value="Unassembled WGS sequence"/>
</dbReference>
<evidence type="ECO:0000256" key="2">
    <source>
        <dbReference type="SAM" id="Phobius"/>
    </source>
</evidence>
<dbReference type="InterPro" id="IPR037185">
    <property type="entry name" value="EmrE-like"/>
</dbReference>
<dbReference type="PANTHER" id="PTHR19346">
    <property type="entry name" value="SUGAR PHOSPHATE TRANSPORTER DOMAIN-CONTAINING PROTEIN"/>
    <property type="match status" value="1"/>
</dbReference>
<gene>
    <name evidence="4" type="ORF">LTR97_007444</name>
</gene>
<evidence type="ECO:0000313" key="5">
    <source>
        <dbReference type="Proteomes" id="UP001310594"/>
    </source>
</evidence>
<feature type="compositionally biased region" description="Basic and acidic residues" evidence="1">
    <location>
        <begin position="25"/>
        <end position="35"/>
    </location>
</feature>
<feature type="transmembrane region" description="Helical" evidence="2">
    <location>
        <begin position="214"/>
        <end position="237"/>
    </location>
</feature>
<evidence type="ECO:0000259" key="3">
    <source>
        <dbReference type="Pfam" id="PF00892"/>
    </source>
</evidence>
<dbReference type="InterPro" id="IPR000620">
    <property type="entry name" value="EamA_dom"/>
</dbReference>
<name>A0AAN7W4V0_9PEZI</name>
<dbReference type="GO" id="GO:0016020">
    <property type="term" value="C:membrane"/>
    <property type="evidence" value="ECO:0007669"/>
    <property type="project" value="InterPro"/>
</dbReference>
<feature type="region of interest" description="Disordered" evidence="1">
    <location>
        <begin position="22"/>
        <end position="45"/>
    </location>
</feature>
<evidence type="ECO:0000256" key="1">
    <source>
        <dbReference type="SAM" id="MobiDB-lite"/>
    </source>
</evidence>
<organism evidence="4 5">
    <name type="scientific">Elasticomyces elasticus</name>
    <dbReference type="NCBI Taxonomy" id="574655"/>
    <lineage>
        <taxon>Eukaryota</taxon>
        <taxon>Fungi</taxon>
        <taxon>Dikarya</taxon>
        <taxon>Ascomycota</taxon>
        <taxon>Pezizomycotina</taxon>
        <taxon>Dothideomycetes</taxon>
        <taxon>Dothideomycetidae</taxon>
        <taxon>Mycosphaerellales</taxon>
        <taxon>Teratosphaeriaceae</taxon>
        <taxon>Elasticomyces</taxon>
    </lineage>
</organism>
<keyword evidence="2" id="KW-1133">Transmembrane helix</keyword>